<evidence type="ECO:0000313" key="4">
    <source>
        <dbReference type="Proteomes" id="UP001175261"/>
    </source>
</evidence>
<dbReference type="Pfam" id="PF13489">
    <property type="entry name" value="Methyltransf_23"/>
    <property type="match status" value="1"/>
</dbReference>
<dbReference type="Gene3D" id="3.40.50.150">
    <property type="entry name" value="Vaccinia Virus protein VP39"/>
    <property type="match status" value="1"/>
</dbReference>
<name>A0AA39GKZ6_SARSR</name>
<reference evidence="3" key="1">
    <citation type="submission" date="2022-10" db="EMBL/GenBank/DDBJ databases">
        <title>Determination and structural analysis of whole genome sequence of Sarocladium strictum F4-1.</title>
        <authorList>
            <person name="Hu L."/>
            <person name="Jiang Y."/>
        </authorList>
    </citation>
    <scope>NUCLEOTIDE SEQUENCE</scope>
    <source>
        <strain evidence="3">F4-1</strain>
    </source>
</reference>
<feature type="region of interest" description="Disordered" evidence="2">
    <location>
        <begin position="1"/>
        <end position="48"/>
    </location>
</feature>
<dbReference type="InterPro" id="IPR029063">
    <property type="entry name" value="SAM-dependent_MTases_sf"/>
</dbReference>
<keyword evidence="4" id="KW-1185">Reference proteome</keyword>
<dbReference type="EMBL" id="JAPDFR010000003">
    <property type="protein sequence ID" value="KAK0388573.1"/>
    <property type="molecule type" value="Genomic_DNA"/>
</dbReference>
<feature type="compositionally biased region" description="Low complexity" evidence="2">
    <location>
        <begin position="8"/>
        <end position="26"/>
    </location>
</feature>
<dbReference type="SUPFAM" id="SSF53335">
    <property type="entry name" value="S-adenosyl-L-methionine-dependent methyltransferases"/>
    <property type="match status" value="1"/>
</dbReference>
<feature type="region of interest" description="Disordered" evidence="2">
    <location>
        <begin position="62"/>
        <end position="82"/>
    </location>
</feature>
<dbReference type="PANTHER" id="PTHR43591:SF31">
    <property type="entry name" value="LAEA-LIKE, PUTATIVE (AFU_ORTHOLOGUE AFUA_8G01930)-RELATED"/>
    <property type="match status" value="1"/>
</dbReference>
<evidence type="ECO:0000256" key="1">
    <source>
        <dbReference type="ARBA" id="ARBA00038158"/>
    </source>
</evidence>
<dbReference type="PANTHER" id="PTHR43591">
    <property type="entry name" value="METHYLTRANSFERASE"/>
    <property type="match status" value="1"/>
</dbReference>
<dbReference type="Proteomes" id="UP001175261">
    <property type="component" value="Unassembled WGS sequence"/>
</dbReference>
<evidence type="ECO:0000256" key="2">
    <source>
        <dbReference type="SAM" id="MobiDB-lite"/>
    </source>
</evidence>
<protein>
    <recommendedName>
        <fullName evidence="5">Methyltransferase</fullName>
    </recommendedName>
</protein>
<evidence type="ECO:0000313" key="3">
    <source>
        <dbReference type="EMBL" id="KAK0388573.1"/>
    </source>
</evidence>
<proteinExistence type="inferred from homology"/>
<accession>A0AA39GKZ6</accession>
<comment type="caution">
    <text evidence="3">The sequence shown here is derived from an EMBL/GenBank/DDBJ whole genome shotgun (WGS) entry which is preliminary data.</text>
</comment>
<sequence length="379" mass="42266">MQPPAPGSPATAAAAEAAAVETTSGSPSVPAEAVTTPPPQNPSEPATITTDVLAVEEADDIDDGDSALGESDNASSTASVSSSVLQFRLENGRTYHGYKESIGYVLPNDRSEQERLDLQHNLFLLTLRGQLYKSPIDEGSKPIRRCLDAGTGTGVWAMDFADEHPEVEVLGIDVSPIQPNFVPPNVSFVVDDLEEEWNYNYKFDFIFARMLTGSISDWPRLFAQSFEFLEPGGWMECQDISLPGHSDDGTLKDDSLTQEWARNMLEAASRFGRYADSARHYKKQMQDAGFVNVTELIYKWPMNRWPADPHYKELGFWNNQNMVNDLSGLSMALFNRGLGWSPEEIEVFLVKVRAEMNDRNIHTWWPIHVVYGQKPEDAV</sequence>
<comment type="similarity">
    <text evidence="1">Belongs to the methyltransferase superfamily. LaeA methyltransferase family.</text>
</comment>
<evidence type="ECO:0008006" key="5">
    <source>
        <dbReference type="Google" id="ProtNLM"/>
    </source>
</evidence>
<dbReference type="GO" id="GO:0008168">
    <property type="term" value="F:methyltransferase activity"/>
    <property type="evidence" value="ECO:0007669"/>
    <property type="project" value="TreeGrafter"/>
</dbReference>
<gene>
    <name evidence="3" type="ORF">NLU13_4816</name>
</gene>
<dbReference type="CDD" id="cd02440">
    <property type="entry name" value="AdoMet_MTases"/>
    <property type="match status" value="1"/>
</dbReference>
<dbReference type="AlphaFoldDB" id="A0AA39GKZ6"/>
<organism evidence="3 4">
    <name type="scientific">Sarocladium strictum</name>
    <name type="common">Black bundle disease fungus</name>
    <name type="synonym">Acremonium strictum</name>
    <dbReference type="NCBI Taxonomy" id="5046"/>
    <lineage>
        <taxon>Eukaryota</taxon>
        <taxon>Fungi</taxon>
        <taxon>Dikarya</taxon>
        <taxon>Ascomycota</taxon>
        <taxon>Pezizomycotina</taxon>
        <taxon>Sordariomycetes</taxon>
        <taxon>Hypocreomycetidae</taxon>
        <taxon>Hypocreales</taxon>
        <taxon>Sarocladiaceae</taxon>
        <taxon>Sarocladium</taxon>
    </lineage>
</organism>